<evidence type="ECO:0000313" key="1">
    <source>
        <dbReference type="EMBL" id="CAB4875680.1"/>
    </source>
</evidence>
<dbReference type="Pfam" id="PF11697">
    <property type="entry name" value="DUF3293"/>
    <property type="match status" value="1"/>
</dbReference>
<dbReference type="AlphaFoldDB" id="A0A6J7E3L8"/>
<dbReference type="PANTHER" id="PTHR46246:SF1">
    <property type="entry name" value="GUANOSINE-3',5'-BIS(DIPHOSPHATE) 3'-PYROPHOSPHOHYDROLASE MESH1"/>
    <property type="match status" value="1"/>
</dbReference>
<reference evidence="1" key="1">
    <citation type="submission" date="2020-05" db="EMBL/GenBank/DDBJ databases">
        <authorList>
            <person name="Chiriac C."/>
            <person name="Salcher M."/>
            <person name="Ghai R."/>
            <person name="Kavagutti S V."/>
        </authorList>
    </citation>
    <scope>NUCLEOTIDE SEQUENCE</scope>
</reference>
<dbReference type="EMBL" id="CAFBLM010000049">
    <property type="protein sequence ID" value="CAB4875680.1"/>
    <property type="molecule type" value="Genomic_DNA"/>
</dbReference>
<sequence>MPPADGSNLLYSVRYNEALAWMSDLHRGQTQRKFEYESPVPVIAHLLEVSSRIWIAGGGEDEAIAGLLHDSLEDAYYPGIESDIEDRFGPRVLELVKGCSYGRPGENTAPLSWEEGKVEYLDRLRKADLATLRVAWAEKISNVRAVVEDLEAGRPLFELFQSPRQETLEYFGQLGEVFKSRWGNVPEVRRYLALVERMGSPMLNPNVWSVFGNAHLALGEPYNFQIIPAAQGTVSGLFPFETDAYILTAWNPMMSTLPDSVNGLRNQALREQLRADGINVVDCAGFDPQGAWREEGFLVTGLESEHTALELGRHHGQAAIYRWSPQALTVLECFGRRQSDSGWSISTGS</sequence>
<name>A0A6J7E3L8_9ZZZZ</name>
<dbReference type="SUPFAM" id="SSF109604">
    <property type="entry name" value="HD-domain/PDEase-like"/>
    <property type="match status" value="1"/>
</dbReference>
<organism evidence="1">
    <name type="scientific">freshwater metagenome</name>
    <dbReference type="NCBI Taxonomy" id="449393"/>
    <lineage>
        <taxon>unclassified sequences</taxon>
        <taxon>metagenomes</taxon>
        <taxon>ecological metagenomes</taxon>
    </lineage>
</organism>
<dbReference type="GO" id="GO:0008893">
    <property type="term" value="F:guanosine-3',5'-bis(diphosphate) 3'-diphosphatase activity"/>
    <property type="evidence" value="ECO:0007669"/>
    <property type="project" value="TreeGrafter"/>
</dbReference>
<gene>
    <name evidence="1" type="ORF">UFOPK3401_01063</name>
</gene>
<proteinExistence type="predicted"/>
<dbReference type="PANTHER" id="PTHR46246">
    <property type="entry name" value="GUANOSINE-3',5'-BIS(DIPHOSPHATE) 3'-PYROPHOSPHOHYDROLASE MESH1"/>
    <property type="match status" value="1"/>
</dbReference>
<protein>
    <submittedName>
        <fullName evidence="1">Unannotated protein</fullName>
    </submittedName>
</protein>
<accession>A0A6J7E3L8</accession>
<dbReference type="Pfam" id="PF13328">
    <property type="entry name" value="HD_4"/>
    <property type="match status" value="1"/>
</dbReference>
<dbReference type="InterPro" id="IPR052194">
    <property type="entry name" value="MESH1"/>
</dbReference>
<dbReference type="Gene3D" id="1.10.3210.10">
    <property type="entry name" value="Hypothetical protein af1432"/>
    <property type="match status" value="1"/>
</dbReference>
<dbReference type="InterPro" id="IPR021710">
    <property type="entry name" value="DUF3293"/>
</dbReference>